<organism evidence="3 4">
    <name type="scientific">Microbacterium binotii</name>
    <dbReference type="NCBI Taxonomy" id="462710"/>
    <lineage>
        <taxon>Bacteria</taxon>
        <taxon>Bacillati</taxon>
        <taxon>Actinomycetota</taxon>
        <taxon>Actinomycetes</taxon>
        <taxon>Micrococcales</taxon>
        <taxon>Microbacteriaceae</taxon>
        <taxon>Microbacterium</taxon>
    </lineage>
</organism>
<accession>A0ABN3PFL9</accession>
<evidence type="ECO:0000313" key="3">
    <source>
        <dbReference type="EMBL" id="GAA2583433.1"/>
    </source>
</evidence>
<reference evidence="3 4" key="1">
    <citation type="journal article" date="2019" name="Int. J. Syst. Evol. Microbiol.">
        <title>The Global Catalogue of Microorganisms (GCM) 10K type strain sequencing project: providing services to taxonomists for standard genome sequencing and annotation.</title>
        <authorList>
            <consortium name="The Broad Institute Genomics Platform"/>
            <consortium name="The Broad Institute Genome Sequencing Center for Infectious Disease"/>
            <person name="Wu L."/>
            <person name="Ma J."/>
        </authorList>
    </citation>
    <scope>NUCLEOTIDE SEQUENCE [LARGE SCALE GENOMIC DNA]</scope>
    <source>
        <strain evidence="3 4">JCM 16365</strain>
    </source>
</reference>
<sequence length="119" mass="11655">MNALKRKWVGVGTLVLLSVGGVAAMAVPASASVTSVSTPAPTATDPGVEDGTNDGETADDQVGETPGQETADEAGETPGQETADEAGEVPGQETADDQGVEDGTNDGESADDATATPAP</sequence>
<feature type="compositionally biased region" description="Acidic residues" evidence="1">
    <location>
        <begin position="94"/>
        <end position="111"/>
    </location>
</feature>
<feature type="signal peptide" evidence="2">
    <location>
        <begin position="1"/>
        <end position="31"/>
    </location>
</feature>
<comment type="caution">
    <text evidence="3">The sequence shown here is derived from an EMBL/GenBank/DDBJ whole genome shotgun (WGS) entry which is preliminary data.</text>
</comment>
<evidence type="ECO:0000313" key="4">
    <source>
        <dbReference type="Proteomes" id="UP001500274"/>
    </source>
</evidence>
<proteinExistence type="predicted"/>
<evidence type="ECO:0000256" key="1">
    <source>
        <dbReference type="SAM" id="MobiDB-lite"/>
    </source>
</evidence>
<keyword evidence="2" id="KW-0732">Signal</keyword>
<feature type="region of interest" description="Disordered" evidence="1">
    <location>
        <begin position="29"/>
        <end position="119"/>
    </location>
</feature>
<protein>
    <submittedName>
        <fullName evidence="3">Uncharacterized protein</fullName>
    </submittedName>
</protein>
<dbReference type="RefSeq" id="WP_344229665.1">
    <property type="nucleotide sequence ID" value="NZ_BAAARI010000014.1"/>
</dbReference>
<keyword evidence="4" id="KW-1185">Reference proteome</keyword>
<feature type="compositionally biased region" description="Acidic residues" evidence="1">
    <location>
        <begin position="47"/>
        <end position="62"/>
    </location>
</feature>
<feature type="compositionally biased region" description="Low complexity" evidence="1">
    <location>
        <begin position="29"/>
        <end position="46"/>
    </location>
</feature>
<name>A0ABN3PFL9_9MICO</name>
<evidence type="ECO:0000256" key="2">
    <source>
        <dbReference type="SAM" id="SignalP"/>
    </source>
</evidence>
<dbReference type="Proteomes" id="UP001500274">
    <property type="component" value="Unassembled WGS sequence"/>
</dbReference>
<feature type="chain" id="PRO_5046137050" evidence="2">
    <location>
        <begin position="32"/>
        <end position="119"/>
    </location>
</feature>
<gene>
    <name evidence="3" type="ORF">GCM10009862_23240</name>
</gene>
<dbReference type="EMBL" id="BAAARI010000014">
    <property type="protein sequence ID" value="GAA2583433.1"/>
    <property type="molecule type" value="Genomic_DNA"/>
</dbReference>